<evidence type="ECO:0000256" key="1">
    <source>
        <dbReference type="SAM" id="MobiDB-lite"/>
    </source>
</evidence>
<dbReference type="AlphaFoldDB" id="A0A8J4CK00"/>
<dbReference type="EMBL" id="BNCP01000030">
    <property type="protein sequence ID" value="GIL84632.1"/>
    <property type="molecule type" value="Genomic_DNA"/>
</dbReference>
<accession>A0A8J4CK00</accession>
<gene>
    <name evidence="2" type="ORF">Vretifemale_13302</name>
</gene>
<evidence type="ECO:0000313" key="3">
    <source>
        <dbReference type="Proteomes" id="UP000747110"/>
    </source>
</evidence>
<feature type="compositionally biased region" description="Polar residues" evidence="1">
    <location>
        <begin position="409"/>
        <end position="424"/>
    </location>
</feature>
<protein>
    <submittedName>
        <fullName evidence="2">Uncharacterized protein</fullName>
    </submittedName>
</protein>
<name>A0A8J4CK00_9CHLO</name>
<sequence>MSNDVLRRLQALRRSGPALKMPINAVRHQALDTAVTTRNMTGPRWIARGAAAVAAAAAAGPIPVGSAQATSTAKRVAMATAAGTASTAKKQRREQRSLPAAVVDPPYPEGDGGAEERPLTLAGDASLPSMQPFVQQVRDHLPEAAIETLRSASVVAVAVAAAAGAAAEPGSPRRRRRRPLPDDVRSAAPPLGAASKLPAAGSVTVAAVPAPSSPAKSFLIGHGPSAAATAAPQAHASSSPQMLPLQWKRGKDVAKPRVLECSPHVQCPVVPESLSPDATAATAIATAAAAATAAATAGAVSAAEVMAAGQQQAQVQMLGPLQRVGGFPRAPAVARKNQSGRQITAARYSQVIAPEPRRAVSTATTGAQPPPTLAAGSIPEREGPTAPRTAAHLMPPPPPPPGSLRRRQAVTTDAQKSPQSSASA</sequence>
<reference evidence="2" key="1">
    <citation type="journal article" date="2021" name="Proc. Natl. Acad. Sci. U.S.A.">
        <title>Three genomes in the algal genus Volvox reveal the fate of a haploid sex-determining region after a transition to homothallism.</title>
        <authorList>
            <person name="Yamamoto K."/>
            <person name="Hamaji T."/>
            <person name="Kawai-Toyooka H."/>
            <person name="Matsuzaki R."/>
            <person name="Takahashi F."/>
            <person name="Nishimura Y."/>
            <person name="Kawachi M."/>
            <person name="Noguchi H."/>
            <person name="Minakuchi Y."/>
            <person name="Umen J.G."/>
            <person name="Toyoda A."/>
            <person name="Nozaki H."/>
        </authorList>
    </citation>
    <scope>NUCLEOTIDE SEQUENCE</scope>
    <source>
        <strain evidence="2">NIES-3786</strain>
    </source>
</reference>
<proteinExistence type="predicted"/>
<comment type="caution">
    <text evidence="2">The sequence shown here is derived from an EMBL/GenBank/DDBJ whole genome shotgun (WGS) entry which is preliminary data.</text>
</comment>
<evidence type="ECO:0000313" key="2">
    <source>
        <dbReference type="EMBL" id="GIL84632.1"/>
    </source>
</evidence>
<feature type="region of interest" description="Disordered" evidence="1">
    <location>
        <begin position="83"/>
        <end position="119"/>
    </location>
</feature>
<organism evidence="2 3">
    <name type="scientific">Volvox reticuliferus</name>
    <dbReference type="NCBI Taxonomy" id="1737510"/>
    <lineage>
        <taxon>Eukaryota</taxon>
        <taxon>Viridiplantae</taxon>
        <taxon>Chlorophyta</taxon>
        <taxon>core chlorophytes</taxon>
        <taxon>Chlorophyceae</taxon>
        <taxon>CS clade</taxon>
        <taxon>Chlamydomonadales</taxon>
        <taxon>Volvocaceae</taxon>
        <taxon>Volvox</taxon>
    </lineage>
</organism>
<feature type="region of interest" description="Disordered" evidence="1">
    <location>
        <begin position="354"/>
        <end position="424"/>
    </location>
</feature>
<keyword evidence="3" id="KW-1185">Reference proteome</keyword>
<feature type="region of interest" description="Disordered" evidence="1">
    <location>
        <begin position="163"/>
        <end position="195"/>
    </location>
</feature>
<dbReference type="Proteomes" id="UP000747110">
    <property type="component" value="Unassembled WGS sequence"/>
</dbReference>